<keyword evidence="3" id="KW-1185">Reference proteome</keyword>
<evidence type="ECO:0000259" key="1">
    <source>
        <dbReference type="Pfam" id="PF08241"/>
    </source>
</evidence>
<dbReference type="GO" id="GO:0032259">
    <property type="term" value="P:methylation"/>
    <property type="evidence" value="ECO:0007669"/>
    <property type="project" value="UniProtKB-KW"/>
</dbReference>
<keyword evidence="2" id="KW-0489">Methyltransferase</keyword>
<proteinExistence type="predicted"/>
<dbReference type="Gene3D" id="3.40.50.150">
    <property type="entry name" value="Vaccinia Virus protein VP39"/>
    <property type="match status" value="1"/>
</dbReference>
<evidence type="ECO:0000313" key="2">
    <source>
        <dbReference type="EMBL" id="MFK7642200.1"/>
    </source>
</evidence>
<dbReference type="GO" id="GO:0008168">
    <property type="term" value="F:methyltransferase activity"/>
    <property type="evidence" value="ECO:0007669"/>
    <property type="project" value="UniProtKB-KW"/>
</dbReference>
<keyword evidence="2" id="KW-0808">Transferase</keyword>
<dbReference type="InterPro" id="IPR029063">
    <property type="entry name" value="SAM-dependent_MTases_sf"/>
</dbReference>
<evidence type="ECO:0000313" key="3">
    <source>
        <dbReference type="Proteomes" id="UP001621964"/>
    </source>
</evidence>
<comment type="caution">
    <text evidence="2">The sequence shown here is derived from an EMBL/GenBank/DDBJ whole genome shotgun (WGS) entry which is preliminary data.</text>
</comment>
<feature type="domain" description="Methyltransferase type 11" evidence="1">
    <location>
        <begin position="61"/>
        <end position="109"/>
    </location>
</feature>
<dbReference type="EMBL" id="JBJGEB010000005">
    <property type="protein sequence ID" value="MFK7642200.1"/>
    <property type="molecule type" value="Genomic_DNA"/>
</dbReference>
<dbReference type="Pfam" id="PF08241">
    <property type="entry name" value="Methyltransf_11"/>
    <property type="match status" value="1"/>
</dbReference>
<dbReference type="RefSeq" id="WP_405386060.1">
    <property type="nucleotide sequence ID" value="NZ_JBJGEB010000005.1"/>
</dbReference>
<organism evidence="2 3">
    <name type="scientific">Neisseria oralis</name>
    <dbReference type="NCBI Taxonomy" id="1107316"/>
    <lineage>
        <taxon>Bacteria</taxon>
        <taxon>Pseudomonadati</taxon>
        <taxon>Pseudomonadota</taxon>
        <taxon>Betaproteobacteria</taxon>
        <taxon>Neisseriales</taxon>
        <taxon>Neisseriaceae</taxon>
        <taxon>Neisseria</taxon>
    </lineage>
</organism>
<dbReference type="InterPro" id="IPR013216">
    <property type="entry name" value="Methyltransf_11"/>
</dbReference>
<dbReference type="EC" id="2.1.1.-" evidence="2"/>
<name>A0ABW8Q4V4_9NEIS</name>
<dbReference type="Proteomes" id="UP001621964">
    <property type="component" value="Unassembled WGS sequence"/>
</dbReference>
<sequence length="232" mass="25855">MIENQGVWFEETLVGRYVAEKEKYFFESNTQSSAAMGKIVQLGMDSWLRPSESIIYIPSDVVMDGTALAWAAQSLDILLMPHSHEYCQQPYVALVEAARVLKSGGRLVISGFNLGSLWGMSGWFDGNLLPEKKNCFTLPVFKKKVLSLGFEIEYGKFMVYVPPVKTESGLKFWQFMEKAGDRWWPAAAAVYGLVLVKREAGLTLLPEVENLLATEDVALGAARVDSLKLFIG</sequence>
<gene>
    <name evidence="2" type="ORF">ACI43T_06775</name>
</gene>
<protein>
    <submittedName>
        <fullName evidence="2">Class I SAM-dependent methyltransferase</fullName>
        <ecNumber evidence="2">2.1.1.-</ecNumber>
    </submittedName>
</protein>
<dbReference type="SUPFAM" id="SSF53335">
    <property type="entry name" value="S-adenosyl-L-methionine-dependent methyltransferases"/>
    <property type="match status" value="1"/>
</dbReference>
<reference evidence="2 3" key="1">
    <citation type="submission" date="2024-11" db="EMBL/GenBank/DDBJ databases">
        <authorList>
            <person name="Mikucki A.G."/>
            <person name="Kahler C.M."/>
        </authorList>
    </citation>
    <scope>NUCLEOTIDE SEQUENCE [LARGE SCALE GENOMIC DNA]</scope>
    <source>
        <strain evidence="2 3">EXNM717</strain>
    </source>
</reference>
<accession>A0ABW8Q4V4</accession>